<evidence type="ECO:0000313" key="7">
    <source>
        <dbReference type="Proteomes" id="UP001589858"/>
    </source>
</evidence>
<dbReference type="EMBL" id="JBHLTM010000061">
    <property type="protein sequence ID" value="MFC0686021.1"/>
    <property type="molecule type" value="Genomic_DNA"/>
</dbReference>
<comment type="caution">
    <text evidence="6">The sequence shown here is derived from an EMBL/GenBank/DDBJ whole genome shotgun (WGS) entry which is preliminary data.</text>
</comment>
<dbReference type="NCBIfam" id="NF009888">
    <property type="entry name" value="PRK13348.1"/>
    <property type="match status" value="1"/>
</dbReference>
<dbReference type="InterPro" id="IPR000847">
    <property type="entry name" value="LysR_HTH_N"/>
</dbReference>
<evidence type="ECO:0000256" key="4">
    <source>
        <dbReference type="ARBA" id="ARBA00023163"/>
    </source>
</evidence>
<dbReference type="PANTHER" id="PTHR30579:SF2">
    <property type="entry name" value="HTH-TYPE TRANSCRIPTIONAL REGULATOR ARGP"/>
    <property type="match status" value="1"/>
</dbReference>
<proteinExistence type="inferred from homology"/>
<dbReference type="InterPro" id="IPR050176">
    <property type="entry name" value="LTTR"/>
</dbReference>
<keyword evidence="2" id="KW-0805">Transcription regulation</keyword>
<dbReference type="Gene3D" id="3.40.190.290">
    <property type="match status" value="1"/>
</dbReference>
<accession>A0ABV6S9U3</accession>
<sequence>MKHCFIMLDYPALAAVSAVVREGSFERAADALGITPSAVSQRVRGLEERLGTVLVVRAQPCEPTETGRALCAHFDQVRLLEADLAPHLTPQLRKGEAPLTLKVAVNSDSLTTWFPDAAALFVESSGTLLDLIVDDEAHTADRLRSGEVAAVITSDPEPIQGCSTIELGALRYRACASPDFFARHFAGGVDSRSLAAAPTLRYDRRDAVQARWAAEFHAVKLSAPTHWVPSTQGFLDFTARGIGWGMHPEPLALPHIASGRLKELPPGEALEVSLYWTVTRLQAGALRALTDAVRKASGAVLQKPRHQRSASL</sequence>
<organism evidence="6 7">
    <name type="scientific">Novosphingobium clariflavum</name>
    <dbReference type="NCBI Taxonomy" id="2029884"/>
    <lineage>
        <taxon>Bacteria</taxon>
        <taxon>Pseudomonadati</taxon>
        <taxon>Pseudomonadota</taxon>
        <taxon>Alphaproteobacteria</taxon>
        <taxon>Sphingomonadales</taxon>
        <taxon>Sphingomonadaceae</taxon>
        <taxon>Novosphingobium</taxon>
    </lineage>
</organism>
<evidence type="ECO:0000256" key="1">
    <source>
        <dbReference type="ARBA" id="ARBA00009437"/>
    </source>
</evidence>
<dbReference type="Proteomes" id="UP001589858">
    <property type="component" value="Unassembled WGS sequence"/>
</dbReference>
<dbReference type="InterPro" id="IPR017685">
    <property type="entry name" value="ArgP"/>
</dbReference>
<keyword evidence="7" id="KW-1185">Reference proteome</keyword>
<dbReference type="NCBIfam" id="NF002964">
    <property type="entry name" value="PRK03635.1"/>
    <property type="match status" value="1"/>
</dbReference>
<dbReference type="SUPFAM" id="SSF53850">
    <property type="entry name" value="Periplasmic binding protein-like II"/>
    <property type="match status" value="1"/>
</dbReference>
<name>A0ABV6S9U3_9SPHN</name>
<dbReference type="InterPro" id="IPR036388">
    <property type="entry name" value="WH-like_DNA-bd_sf"/>
</dbReference>
<dbReference type="Pfam" id="PF00126">
    <property type="entry name" value="HTH_1"/>
    <property type="match status" value="1"/>
</dbReference>
<dbReference type="Pfam" id="PF03466">
    <property type="entry name" value="LysR_substrate"/>
    <property type="match status" value="1"/>
</dbReference>
<evidence type="ECO:0000259" key="5">
    <source>
        <dbReference type="PROSITE" id="PS50931"/>
    </source>
</evidence>
<evidence type="ECO:0000313" key="6">
    <source>
        <dbReference type="EMBL" id="MFC0686021.1"/>
    </source>
</evidence>
<keyword evidence="3" id="KW-0238">DNA-binding</keyword>
<feature type="domain" description="HTH lysR-type" evidence="5">
    <location>
        <begin position="8"/>
        <end position="64"/>
    </location>
</feature>
<dbReference type="RefSeq" id="WP_288803839.1">
    <property type="nucleotide sequence ID" value="NZ_JAPCWC010000002.1"/>
</dbReference>
<dbReference type="PROSITE" id="PS50931">
    <property type="entry name" value="HTH_LYSR"/>
    <property type="match status" value="1"/>
</dbReference>
<evidence type="ECO:0000256" key="2">
    <source>
        <dbReference type="ARBA" id="ARBA00023015"/>
    </source>
</evidence>
<comment type="similarity">
    <text evidence="1">Belongs to the LysR transcriptional regulatory family.</text>
</comment>
<dbReference type="Gene3D" id="1.10.10.10">
    <property type="entry name" value="Winged helix-like DNA-binding domain superfamily/Winged helix DNA-binding domain"/>
    <property type="match status" value="1"/>
</dbReference>
<gene>
    <name evidence="6" type="ORF">ACFFF8_15615</name>
</gene>
<reference evidence="6 7" key="1">
    <citation type="submission" date="2024-09" db="EMBL/GenBank/DDBJ databases">
        <authorList>
            <person name="Sun Q."/>
            <person name="Mori K."/>
        </authorList>
    </citation>
    <scope>NUCLEOTIDE SEQUENCE [LARGE SCALE GENOMIC DNA]</scope>
    <source>
        <strain evidence="6 7">CICC 11035S</strain>
    </source>
</reference>
<protein>
    <submittedName>
        <fullName evidence="6">LysR family transcriptional regulator ArgP</fullName>
    </submittedName>
</protein>
<dbReference type="InterPro" id="IPR005119">
    <property type="entry name" value="LysR_subst-bd"/>
</dbReference>
<keyword evidence="4" id="KW-0804">Transcription</keyword>
<dbReference type="PANTHER" id="PTHR30579">
    <property type="entry name" value="TRANSCRIPTIONAL REGULATOR"/>
    <property type="match status" value="1"/>
</dbReference>
<evidence type="ECO:0000256" key="3">
    <source>
        <dbReference type="ARBA" id="ARBA00023125"/>
    </source>
</evidence>
<dbReference type="SUPFAM" id="SSF46785">
    <property type="entry name" value="Winged helix' DNA-binding domain"/>
    <property type="match status" value="1"/>
</dbReference>
<dbReference type="InterPro" id="IPR036390">
    <property type="entry name" value="WH_DNA-bd_sf"/>
</dbReference>
<dbReference type="NCBIfam" id="TIGR03298">
    <property type="entry name" value="argP"/>
    <property type="match status" value="1"/>
</dbReference>